<evidence type="ECO:0000259" key="7">
    <source>
        <dbReference type="PROSITE" id="PS50119"/>
    </source>
</evidence>
<dbReference type="InterPro" id="IPR013083">
    <property type="entry name" value="Znf_RING/FYVE/PHD"/>
</dbReference>
<dbReference type="CDD" id="cd19756">
    <property type="entry name" value="Bbox2"/>
    <property type="match status" value="1"/>
</dbReference>
<evidence type="ECO:0000256" key="4">
    <source>
        <dbReference type="ARBA" id="ARBA00022833"/>
    </source>
</evidence>
<dbReference type="InterPro" id="IPR000315">
    <property type="entry name" value="Znf_B-box"/>
</dbReference>
<dbReference type="InterPro" id="IPR027370">
    <property type="entry name" value="Znf-RING_euk"/>
</dbReference>
<dbReference type="PANTHER" id="PTHR25462">
    <property type="entry name" value="BONUS, ISOFORM C-RELATED"/>
    <property type="match status" value="1"/>
</dbReference>
<accession>A0ABD3VY73</accession>
<protein>
    <submittedName>
        <fullName evidence="8">Uncharacterized protein</fullName>
    </submittedName>
</protein>
<proteinExistence type="predicted"/>
<dbReference type="Gene3D" id="3.30.40.10">
    <property type="entry name" value="Zinc/RING finger domain, C3HC4 (zinc finger)"/>
    <property type="match status" value="1"/>
</dbReference>
<feature type="domain" description="B box-type" evidence="7">
    <location>
        <begin position="182"/>
        <end position="223"/>
    </location>
</feature>
<dbReference type="InterPro" id="IPR017907">
    <property type="entry name" value="Znf_RING_CS"/>
</dbReference>
<evidence type="ECO:0000256" key="2">
    <source>
        <dbReference type="ARBA" id="ARBA00022723"/>
    </source>
</evidence>
<dbReference type="PROSITE" id="PS50119">
    <property type="entry name" value="ZF_BBOX"/>
    <property type="match status" value="1"/>
</dbReference>
<dbReference type="EMBL" id="JBJQND010000009">
    <property type="protein sequence ID" value="KAL3865953.1"/>
    <property type="molecule type" value="Genomic_DNA"/>
</dbReference>
<name>A0ABD3VY73_SINWO</name>
<keyword evidence="3 5" id="KW-0863">Zinc-finger</keyword>
<evidence type="ECO:0000313" key="9">
    <source>
        <dbReference type="Proteomes" id="UP001634394"/>
    </source>
</evidence>
<keyword evidence="2" id="KW-0479">Metal-binding</keyword>
<dbReference type="SUPFAM" id="SSF57850">
    <property type="entry name" value="RING/U-box"/>
    <property type="match status" value="1"/>
</dbReference>
<dbReference type="PROSITE" id="PS00518">
    <property type="entry name" value="ZF_RING_1"/>
    <property type="match status" value="1"/>
</dbReference>
<evidence type="ECO:0000256" key="1">
    <source>
        <dbReference type="ARBA" id="ARBA00022553"/>
    </source>
</evidence>
<dbReference type="PROSITE" id="PS50089">
    <property type="entry name" value="ZF_RING_2"/>
    <property type="match status" value="1"/>
</dbReference>
<evidence type="ECO:0000256" key="5">
    <source>
        <dbReference type="PROSITE-ProRule" id="PRU00024"/>
    </source>
</evidence>
<keyword evidence="9" id="KW-1185">Reference proteome</keyword>
<dbReference type="AlphaFoldDB" id="A0ABD3VY73"/>
<dbReference type="Pfam" id="PF13445">
    <property type="entry name" value="zf-RING_UBOX"/>
    <property type="match status" value="1"/>
</dbReference>
<gene>
    <name evidence="8" type="ORF">ACJMK2_043297</name>
</gene>
<dbReference type="GO" id="GO:0008270">
    <property type="term" value="F:zinc ion binding"/>
    <property type="evidence" value="ECO:0007669"/>
    <property type="project" value="UniProtKB-KW"/>
</dbReference>
<dbReference type="Gene3D" id="3.30.160.60">
    <property type="entry name" value="Classic Zinc Finger"/>
    <property type="match status" value="1"/>
</dbReference>
<dbReference type="SUPFAM" id="SSF101898">
    <property type="entry name" value="NHL repeat"/>
    <property type="match status" value="1"/>
</dbReference>
<evidence type="ECO:0000259" key="6">
    <source>
        <dbReference type="PROSITE" id="PS50089"/>
    </source>
</evidence>
<keyword evidence="4" id="KW-0862">Zinc</keyword>
<dbReference type="InterPro" id="IPR047153">
    <property type="entry name" value="TRIM45/56/19-like"/>
</dbReference>
<dbReference type="SMART" id="SM00184">
    <property type="entry name" value="RING"/>
    <property type="match status" value="2"/>
</dbReference>
<evidence type="ECO:0000313" key="8">
    <source>
        <dbReference type="EMBL" id="KAL3865953.1"/>
    </source>
</evidence>
<reference evidence="8 9" key="1">
    <citation type="submission" date="2024-11" db="EMBL/GenBank/DDBJ databases">
        <title>Chromosome-level genome assembly of the freshwater bivalve Anodonta woodiana.</title>
        <authorList>
            <person name="Chen X."/>
        </authorList>
    </citation>
    <scope>NUCLEOTIDE SEQUENCE [LARGE SCALE GENOMIC DNA]</scope>
    <source>
        <strain evidence="8">MN2024</strain>
        <tissue evidence="8">Gills</tissue>
    </source>
</reference>
<feature type="domain" description="RING-type" evidence="6">
    <location>
        <begin position="5"/>
        <end position="69"/>
    </location>
</feature>
<evidence type="ECO:0000256" key="3">
    <source>
        <dbReference type="ARBA" id="ARBA00022771"/>
    </source>
</evidence>
<comment type="caution">
    <text evidence="8">The sequence shown here is derived from an EMBL/GenBank/DDBJ whole genome shotgun (WGS) entry which is preliminary data.</text>
</comment>
<organism evidence="8 9">
    <name type="scientific">Sinanodonta woodiana</name>
    <name type="common">Chinese pond mussel</name>
    <name type="synonym">Anodonta woodiana</name>
    <dbReference type="NCBI Taxonomy" id="1069815"/>
    <lineage>
        <taxon>Eukaryota</taxon>
        <taxon>Metazoa</taxon>
        <taxon>Spiralia</taxon>
        <taxon>Lophotrochozoa</taxon>
        <taxon>Mollusca</taxon>
        <taxon>Bivalvia</taxon>
        <taxon>Autobranchia</taxon>
        <taxon>Heteroconchia</taxon>
        <taxon>Palaeoheterodonta</taxon>
        <taxon>Unionida</taxon>
        <taxon>Unionoidea</taxon>
        <taxon>Unionidae</taxon>
        <taxon>Unioninae</taxon>
        <taxon>Sinanodonta</taxon>
    </lineage>
</organism>
<dbReference type="Proteomes" id="UP001634394">
    <property type="component" value="Unassembled WGS sequence"/>
</dbReference>
<dbReference type="Gene3D" id="2.120.10.30">
    <property type="entry name" value="TolB, C-terminal domain"/>
    <property type="match status" value="2"/>
</dbReference>
<sequence length="713" mass="80555">MKLNCPVCKEKYKSPKVLSCGHTICCRCLNSHITICVPMKGYDISEYLSSSEPPRHVPAKTDFTCPVDRCDKQSTPPEPERPTWTWADQFPNNLTIASLIDKSERNDTGPKSCDFCLEVGKQVVASGFCEDCVKALCSKCVYIHRLVQKGHNLETWSQCMLNNETSDKESNNNADKKSSDSMMQDKCPFHSMELANIFCQDHKAVCCIICSCTDHKSCSVIPVDALFKEDSSNVCSEGLSSRLTACNKNVMELVKDRLDILDCIDNQKETILTQMLSLKGILQELMENIECKVKRKLEEIHTEIKHEMEADMKRFEFLKEAVAGTNARLQAEIHGQHRTKSVDKFLEIQKECGNIEEEIETTTKKRNVCIQFTVEDQVEKMIKKVREMEEKGDVVKTSFHLDPGRSFTKISEDKNTEKVQQPNQYVEKVFEVDAQILSDTRPCWLTDCVFLQNGELLVVDNENMKVKHFSADYHYMEDLVMSAKPWGIAVSSNDTDQLGAATLPEACTICILVTVPNLKLVSEFRTPGACYGIGFLSDDRLVVSCENNNKAALHIFSSNGDEIGLIKKDEHLLSGLLFSKPRYLFVTKNNTIYISDGRRYQISHANLEGKHDSKFTDSKFIAPAGIALDHNENIIACGNGSLNVFWISKKIDGENIPILTDWHLPRAIAFHPIEDKFVITQDAGKLKSFLQFFILKEILKTDSITVTLMLDDI</sequence>
<keyword evidence="1" id="KW-0597">Phosphoprotein</keyword>
<dbReference type="SUPFAM" id="SSF57845">
    <property type="entry name" value="B-box zinc-binding domain"/>
    <property type="match status" value="1"/>
</dbReference>
<dbReference type="InterPro" id="IPR001841">
    <property type="entry name" value="Znf_RING"/>
</dbReference>
<dbReference type="PANTHER" id="PTHR25462:SF296">
    <property type="entry name" value="MEIOTIC P26, ISOFORM F"/>
    <property type="match status" value="1"/>
</dbReference>
<dbReference type="InterPro" id="IPR011042">
    <property type="entry name" value="6-blade_b-propeller_TolB-like"/>
</dbReference>